<dbReference type="Proteomes" id="UP000076798">
    <property type="component" value="Unassembled WGS sequence"/>
</dbReference>
<sequence length="200" mass="22717">MPRTSGVRGGSSYDVIMFDSPGAFGRGGDLSRRNNLCQPRIDILTQGKEYRDTNGIDFGTPKSSMREEYGSFRRSRRANERYNSSFDRLKDAAIPWGGLEYPTAMEQTLGPQSRPSAIQVETRPRHDLPGHGKRQVTELWKISGTDRLLNARATVSQLTEIIIDRIERKSQLCSRLVGGLAWILEYLLSIREERPFNRRG</sequence>
<gene>
    <name evidence="2" type="ORF">SISSUDRAFT_1038184</name>
</gene>
<organism evidence="2 3">
    <name type="scientific">Sistotremastrum suecicum HHB10207 ss-3</name>
    <dbReference type="NCBI Taxonomy" id="1314776"/>
    <lineage>
        <taxon>Eukaryota</taxon>
        <taxon>Fungi</taxon>
        <taxon>Dikarya</taxon>
        <taxon>Basidiomycota</taxon>
        <taxon>Agaricomycotina</taxon>
        <taxon>Agaricomycetes</taxon>
        <taxon>Sistotremastrales</taxon>
        <taxon>Sistotremastraceae</taxon>
        <taxon>Sistotremastrum</taxon>
    </lineage>
</organism>
<protein>
    <submittedName>
        <fullName evidence="2">Uncharacterized protein</fullName>
    </submittedName>
</protein>
<dbReference type="EMBL" id="KV428455">
    <property type="protein sequence ID" value="KZT31808.1"/>
    <property type="molecule type" value="Genomic_DNA"/>
</dbReference>
<proteinExistence type="predicted"/>
<dbReference type="AlphaFoldDB" id="A0A165X474"/>
<evidence type="ECO:0000313" key="2">
    <source>
        <dbReference type="EMBL" id="KZT31808.1"/>
    </source>
</evidence>
<feature type="region of interest" description="Disordered" evidence="1">
    <location>
        <begin position="52"/>
        <end position="72"/>
    </location>
</feature>
<reference evidence="2 3" key="1">
    <citation type="journal article" date="2016" name="Mol. Biol. Evol.">
        <title>Comparative Genomics of Early-Diverging Mushroom-Forming Fungi Provides Insights into the Origins of Lignocellulose Decay Capabilities.</title>
        <authorList>
            <person name="Nagy L.G."/>
            <person name="Riley R."/>
            <person name="Tritt A."/>
            <person name="Adam C."/>
            <person name="Daum C."/>
            <person name="Floudas D."/>
            <person name="Sun H."/>
            <person name="Yadav J.S."/>
            <person name="Pangilinan J."/>
            <person name="Larsson K.H."/>
            <person name="Matsuura K."/>
            <person name="Barry K."/>
            <person name="Labutti K."/>
            <person name="Kuo R."/>
            <person name="Ohm R.A."/>
            <person name="Bhattacharya S.S."/>
            <person name="Shirouzu T."/>
            <person name="Yoshinaga Y."/>
            <person name="Martin F.M."/>
            <person name="Grigoriev I.V."/>
            <person name="Hibbett D.S."/>
        </authorList>
    </citation>
    <scope>NUCLEOTIDE SEQUENCE [LARGE SCALE GENOMIC DNA]</scope>
    <source>
        <strain evidence="2 3">HHB10207 ss-3</strain>
    </source>
</reference>
<name>A0A165X474_9AGAM</name>
<evidence type="ECO:0000313" key="3">
    <source>
        <dbReference type="Proteomes" id="UP000076798"/>
    </source>
</evidence>
<keyword evidence="3" id="KW-1185">Reference proteome</keyword>
<accession>A0A165X474</accession>
<evidence type="ECO:0000256" key="1">
    <source>
        <dbReference type="SAM" id="MobiDB-lite"/>
    </source>
</evidence>